<name>A0A9D5K7Y6_UNCW3</name>
<dbReference type="Proteomes" id="UP000630660">
    <property type="component" value="Unassembled WGS sequence"/>
</dbReference>
<evidence type="ECO:0008006" key="3">
    <source>
        <dbReference type="Google" id="ProtNLM"/>
    </source>
</evidence>
<evidence type="ECO:0000313" key="2">
    <source>
        <dbReference type="Proteomes" id="UP000630660"/>
    </source>
</evidence>
<comment type="caution">
    <text evidence="1">The sequence shown here is derived from an EMBL/GenBank/DDBJ whole genome shotgun (WGS) entry which is preliminary data.</text>
</comment>
<gene>
    <name evidence="1" type="ORF">GF359_01620</name>
</gene>
<reference evidence="1" key="1">
    <citation type="submission" date="2019-11" db="EMBL/GenBank/DDBJ databases">
        <title>Microbial mats filling the niche in hypersaline microbial mats.</title>
        <authorList>
            <person name="Wong H.L."/>
            <person name="Macleod F.I."/>
            <person name="White R.A. III"/>
            <person name="Burns B.P."/>
        </authorList>
    </citation>
    <scope>NUCLEOTIDE SEQUENCE</scope>
    <source>
        <strain evidence="1">Bin_327</strain>
    </source>
</reference>
<accession>A0A9D5K7Y6</accession>
<dbReference type="EMBL" id="WJKJ01000047">
    <property type="protein sequence ID" value="MBD3363892.1"/>
    <property type="molecule type" value="Genomic_DNA"/>
</dbReference>
<evidence type="ECO:0000313" key="1">
    <source>
        <dbReference type="EMBL" id="MBD3363892.1"/>
    </source>
</evidence>
<protein>
    <recommendedName>
        <fullName evidence="3">4-vinyl reductase 4VR domain-containing protein</fullName>
    </recommendedName>
</protein>
<proteinExistence type="predicted"/>
<organism evidence="1 2">
    <name type="scientific">candidate division WOR-3 bacterium</name>
    <dbReference type="NCBI Taxonomy" id="2052148"/>
    <lineage>
        <taxon>Bacteria</taxon>
        <taxon>Bacteria division WOR-3</taxon>
    </lineage>
</organism>
<sequence>MVEEKLPQILVRGISLISLGEYVKSRLKSNEERRFFTRLPAMDAEIILTAQKWQWYPFSTQRSLREGIAQRFDPRNPLDAIYDAGYYAAERETSTFLRAMLGFFSPRIVLRNANVIWSKYYSLGKLQGTFVREGFGIVELTGFPSDSKFCPMVTSWLTVASSTLKLSGAEVTKTACMHNNDPLCRWEIHWRILKADKPGQPHASFNQMTFPPINPSCCRDSPLQKATNAVTPSSISLKPAVFTAMRTVLALKSRMGTILIPRGAPG</sequence>
<dbReference type="AlphaFoldDB" id="A0A9D5K7Y6"/>